<dbReference type="Proteomes" id="UP000676336">
    <property type="component" value="Unassembled WGS sequence"/>
</dbReference>
<dbReference type="Proteomes" id="UP000681720">
    <property type="component" value="Unassembled WGS sequence"/>
</dbReference>
<name>A0A8S3AEK7_9BILA</name>
<feature type="region of interest" description="Disordered" evidence="1">
    <location>
        <begin position="1"/>
        <end position="23"/>
    </location>
</feature>
<gene>
    <name evidence="2" type="ORF">GIL414_LOCUS36251</name>
    <name evidence="3" type="ORF">SMN809_LOCUS44024</name>
</gene>
<protein>
    <submittedName>
        <fullName evidence="3">Uncharacterized protein</fullName>
    </submittedName>
</protein>
<reference evidence="3" key="1">
    <citation type="submission" date="2021-02" db="EMBL/GenBank/DDBJ databases">
        <authorList>
            <person name="Nowell W R."/>
        </authorList>
    </citation>
    <scope>NUCLEOTIDE SEQUENCE</scope>
</reference>
<feature type="non-terminal residue" evidence="3">
    <location>
        <position position="80"/>
    </location>
</feature>
<evidence type="ECO:0000256" key="1">
    <source>
        <dbReference type="SAM" id="MobiDB-lite"/>
    </source>
</evidence>
<organism evidence="3 4">
    <name type="scientific">Rotaria magnacalcarata</name>
    <dbReference type="NCBI Taxonomy" id="392030"/>
    <lineage>
        <taxon>Eukaryota</taxon>
        <taxon>Metazoa</taxon>
        <taxon>Spiralia</taxon>
        <taxon>Gnathifera</taxon>
        <taxon>Rotifera</taxon>
        <taxon>Eurotatoria</taxon>
        <taxon>Bdelloidea</taxon>
        <taxon>Philodinida</taxon>
        <taxon>Philodinidae</taxon>
        <taxon>Rotaria</taxon>
    </lineage>
</organism>
<evidence type="ECO:0000313" key="4">
    <source>
        <dbReference type="Proteomes" id="UP000676336"/>
    </source>
</evidence>
<sequence>PPTSSTPFDFTRSPLLPPGFPMPNNHLESDRYRFLLEQHARDRDMQYAMMAAAAAAGNGQHAPPPLFADPNAAALFKHYS</sequence>
<dbReference type="AlphaFoldDB" id="A0A8S3AEK7"/>
<feature type="non-terminal residue" evidence="3">
    <location>
        <position position="1"/>
    </location>
</feature>
<dbReference type="EMBL" id="CAJOBJ010089746">
    <property type="protein sequence ID" value="CAF4536853.1"/>
    <property type="molecule type" value="Genomic_DNA"/>
</dbReference>
<dbReference type="EMBL" id="CAJOBI010131188">
    <property type="protein sequence ID" value="CAF4725155.1"/>
    <property type="molecule type" value="Genomic_DNA"/>
</dbReference>
<evidence type="ECO:0000313" key="3">
    <source>
        <dbReference type="EMBL" id="CAF4725155.1"/>
    </source>
</evidence>
<evidence type="ECO:0000313" key="2">
    <source>
        <dbReference type="EMBL" id="CAF4536853.1"/>
    </source>
</evidence>
<accession>A0A8S3AEK7</accession>
<proteinExistence type="predicted"/>
<comment type="caution">
    <text evidence="3">The sequence shown here is derived from an EMBL/GenBank/DDBJ whole genome shotgun (WGS) entry which is preliminary data.</text>
</comment>